<evidence type="ECO:0000313" key="7">
    <source>
        <dbReference type="Proteomes" id="UP000258927"/>
    </source>
</evidence>
<evidence type="ECO:0000256" key="4">
    <source>
        <dbReference type="ARBA" id="ARBA00022807"/>
    </source>
</evidence>
<dbReference type="RefSeq" id="WP_117396144.1">
    <property type="nucleotide sequence ID" value="NZ_CP021330.1"/>
</dbReference>
<protein>
    <recommendedName>
        <fullName evidence="5">NlpC/P60 domain-containing protein</fullName>
    </recommendedName>
</protein>
<evidence type="ECO:0000313" key="6">
    <source>
        <dbReference type="EMBL" id="AVX05129.1"/>
    </source>
</evidence>
<dbReference type="PROSITE" id="PS51935">
    <property type="entry name" value="NLPC_P60"/>
    <property type="match status" value="1"/>
</dbReference>
<feature type="domain" description="NlpC/P60" evidence="5">
    <location>
        <begin position="1"/>
        <end position="140"/>
    </location>
</feature>
<dbReference type="GO" id="GO:0006508">
    <property type="term" value="P:proteolysis"/>
    <property type="evidence" value="ECO:0007669"/>
    <property type="project" value="UniProtKB-KW"/>
</dbReference>
<sequence>MTTSESVIACAKSWLGTPYLHQAAAKDIGCDCLGLILGVGRELGVALPRTVPAYSANWRDPHSGGELERMADRYLIRQAPGKAHPGDILLFRMRRDLPAKHCAILIAPTQMIHAQEGVGTIQLTFDTPWQRRLVARYNFPN</sequence>
<dbReference type="Gene3D" id="3.90.1720.10">
    <property type="entry name" value="endopeptidase domain like (from Nostoc punctiforme)"/>
    <property type="match status" value="1"/>
</dbReference>
<dbReference type="Proteomes" id="UP000258927">
    <property type="component" value="Chromosome"/>
</dbReference>
<name>A0A2R4MGX1_9HYPH</name>
<accession>A0A2R4MGX1</accession>
<keyword evidence="2" id="KW-0645">Protease</keyword>
<dbReference type="SUPFAM" id="SSF54001">
    <property type="entry name" value="Cysteine proteinases"/>
    <property type="match status" value="1"/>
</dbReference>
<dbReference type="AlphaFoldDB" id="A0A2R4MGX1"/>
<organism evidence="6 7">
    <name type="scientific">Maritalea myrionectae</name>
    <dbReference type="NCBI Taxonomy" id="454601"/>
    <lineage>
        <taxon>Bacteria</taxon>
        <taxon>Pseudomonadati</taxon>
        <taxon>Pseudomonadota</taxon>
        <taxon>Alphaproteobacteria</taxon>
        <taxon>Hyphomicrobiales</taxon>
        <taxon>Devosiaceae</taxon>
        <taxon>Maritalea</taxon>
    </lineage>
</organism>
<dbReference type="KEGG" id="mmyr:MXMO3_02617"/>
<proteinExistence type="inferred from homology"/>
<keyword evidence="3" id="KW-0378">Hydrolase</keyword>
<evidence type="ECO:0000256" key="3">
    <source>
        <dbReference type="ARBA" id="ARBA00022801"/>
    </source>
</evidence>
<evidence type="ECO:0000256" key="2">
    <source>
        <dbReference type="ARBA" id="ARBA00022670"/>
    </source>
</evidence>
<keyword evidence="7" id="KW-1185">Reference proteome</keyword>
<gene>
    <name evidence="6" type="ORF">MXMO3_02617</name>
</gene>
<dbReference type="EMBL" id="CP021330">
    <property type="protein sequence ID" value="AVX05129.1"/>
    <property type="molecule type" value="Genomic_DNA"/>
</dbReference>
<keyword evidence="4" id="KW-0788">Thiol protease</keyword>
<dbReference type="STRING" id="1122213.GCA_000423365_00253"/>
<dbReference type="InterPro" id="IPR038765">
    <property type="entry name" value="Papain-like_cys_pep_sf"/>
</dbReference>
<comment type="similarity">
    <text evidence="1">Belongs to the peptidase C40 family.</text>
</comment>
<dbReference type="GO" id="GO:0008234">
    <property type="term" value="F:cysteine-type peptidase activity"/>
    <property type="evidence" value="ECO:0007669"/>
    <property type="project" value="UniProtKB-KW"/>
</dbReference>
<evidence type="ECO:0000256" key="1">
    <source>
        <dbReference type="ARBA" id="ARBA00007074"/>
    </source>
</evidence>
<dbReference type="Pfam" id="PF00877">
    <property type="entry name" value="NLPC_P60"/>
    <property type="match status" value="1"/>
</dbReference>
<reference evidence="6 7" key="1">
    <citation type="submission" date="2017-05" db="EMBL/GenBank/DDBJ databases">
        <title>Genome Analysis of Maritalea myrionectae HL2708#5.</title>
        <authorList>
            <consortium name="Cotde Inc.-PKNU"/>
            <person name="Jang D."/>
            <person name="Oh H.-M."/>
        </authorList>
    </citation>
    <scope>NUCLEOTIDE SEQUENCE [LARGE SCALE GENOMIC DNA]</scope>
    <source>
        <strain evidence="6 7">HL2708#5</strain>
    </source>
</reference>
<evidence type="ECO:0000259" key="5">
    <source>
        <dbReference type="PROSITE" id="PS51935"/>
    </source>
</evidence>
<dbReference type="InterPro" id="IPR000064">
    <property type="entry name" value="NLP_P60_dom"/>
</dbReference>
<dbReference type="InterPro" id="IPR011929">
    <property type="entry name" value="Phage_pept_NlpC/P60"/>
</dbReference>
<dbReference type="NCBIfam" id="TIGR02219">
    <property type="entry name" value="phage_NlpC_fam"/>
    <property type="match status" value="1"/>
</dbReference>